<dbReference type="GO" id="GO:0030163">
    <property type="term" value="P:protein catabolic process"/>
    <property type="evidence" value="ECO:0007669"/>
    <property type="project" value="TreeGrafter"/>
</dbReference>
<feature type="domain" description="AAA+ ATPase" evidence="1">
    <location>
        <begin position="292"/>
        <end position="431"/>
    </location>
</feature>
<protein>
    <recommendedName>
        <fullName evidence="1">AAA+ ATPase domain-containing protein</fullName>
    </recommendedName>
</protein>
<dbReference type="GO" id="GO:0005524">
    <property type="term" value="F:ATP binding"/>
    <property type="evidence" value="ECO:0007669"/>
    <property type="project" value="InterPro"/>
</dbReference>
<dbReference type="Proteomes" id="UP001165080">
    <property type="component" value="Unassembled WGS sequence"/>
</dbReference>
<dbReference type="Pfam" id="PF01434">
    <property type="entry name" value="Peptidase_M41"/>
    <property type="match status" value="1"/>
</dbReference>
<dbReference type="EMBL" id="BRXU01000069">
    <property type="protein sequence ID" value="GLC62753.1"/>
    <property type="molecule type" value="Genomic_DNA"/>
</dbReference>
<dbReference type="GO" id="GO:0016887">
    <property type="term" value="F:ATP hydrolysis activity"/>
    <property type="evidence" value="ECO:0007669"/>
    <property type="project" value="InterPro"/>
</dbReference>
<evidence type="ECO:0000259" key="1">
    <source>
        <dbReference type="SMART" id="SM00382"/>
    </source>
</evidence>
<dbReference type="Pfam" id="PF00004">
    <property type="entry name" value="AAA"/>
    <property type="match status" value="1"/>
</dbReference>
<dbReference type="SUPFAM" id="SSF140990">
    <property type="entry name" value="FtsH protease domain-like"/>
    <property type="match status" value="1"/>
</dbReference>
<dbReference type="InterPro" id="IPR027417">
    <property type="entry name" value="P-loop_NTPase"/>
</dbReference>
<dbReference type="CDD" id="cd19481">
    <property type="entry name" value="RecA-like_protease"/>
    <property type="match status" value="1"/>
</dbReference>
<comment type="caution">
    <text evidence="2">The sequence shown here is derived from an EMBL/GenBank/DDBJ whole genome shotgun (WGS) entry which is preliminary data.</text>
</comment>
<dbReference type="GO" id="GO:0004176">
    <property type="term" value="F:ATP-dependent peptidase activity"/>
    <property type="evidence" value="ECO:0007669"/>
    <property type="project" value="InterPro"/>
</dbReference>
<dbReference type="AlphaFoldDB" id="A0A9W6C2L5"/>
<gene>
    <name evidence="2" type="primary">PLESTB003898</name>
    <name evidence="2" type="ORF">PLESTB_001935300</name>
</gene>
<dbReference type="PANTHER" id="PTHR23076">
    <property type="entry name" value="METALLOPROTEASE M41 FTSH"/>
    <property type="match status" value="1"/>
</dbReference>
<organism evidence="2 3">
    <name type="scientific">Pleodorina starrii</name>
    <dbReference type="NCBI Taxonomy" id="330485"/>
    <lineage>
        <taxon>Eukaryota</taxon>
        <taxon>Viridiplantae</taxon>
        <taxon>Chlorophyta</taxon>
        <taxon>core chlorophytes</taxon>
        <taxon>Chlorophyceae</taxon>
        <taxon>CS clade</taxon>
        <taxon>Chlamydomonadales</taxon>
        <taxon>Volvocaceae</taxon>
        <taxon>Pleodorina</taxon>
    </lineage>
</organism>
<keyword evidence="3" id="KW-1185">Reference proteome</keyword>
<dbReference type="InterPro" id="IPR003593">
    <property type="entry name" value="AAA+_ATPase"/>
</dbReference>
<dbReference type="PANTHER" id="PTHR23076:SF97">
    <property type="entry name" value="ATP-DEPENDENT ZINC METALLOPROTEASE YME1L1"/>
    <property type="match status" value="1"/>
</dbReference>
<dbReference type="GO" id="GO:0005886">
    <property type="term" value="C:plasma membrane"/>
    <property type="evidence" value="ECO:0007669"/>
    <property type="project" value="TreeGrafter"/>
</dbReference>
<dbReference type="GO" id="GO:0006508">
    <property type="term" value="P:proteolysis"/>
    <property type="evidence" value="ECO:0007669"/>
    <property type="project" value="InterPro"/>
</dbReference>
<dbReference type="InterPro" id="IPR003959">
    <property type="entry name" value="ATPase_AAA_core"/>
</dbReference>
<dbReference type="Gene3D" id="3.40.50.300">
    <property type="entry name" value="P-loop containing nucleotide triphosphate hydrolases"/>
    <property type="match status" value="1"/>
</dbReference>
<dbReference type="GO" id="GO:0004222">
    <property type="term" value="F:metalloendopeptidase activity"/>
    <property type="evidence" value="ECO:0007669"/>
    <property type="project" value="InterPro"/>
</dbReference>
<evidence type="ECO:0000313" key="3">
    <source>
        <dbReference type="Proteomes" id="UP001165080"/>
    </source>
</evidence>
<dbReference type="SMART" id="SM00382">
    <property type="entry name" value="AAA"/>
    <property type="match status" value="1"/>
</dbReference>
<proteinExistence type="predicted"/>
<name>A0A9W6C2L5_9CHLO</name>
<reference evidence="2 3" key="1">
    <citation type="journal article" date="2023" name="Commun. Biol.">
        <title>Reorganization of the ancestral sex-determining regions during the evolution of trioecy in Pleodorina starrii.</title>
        <authorList>
            <person name="Takahashi K."/>
            <person name="Suzuki S."/>
            <person name="Kawai-Toyooka H."/>
            <person name="Yamamoto K."/>
            <person name="Hamaji T."/>
            <person name="Ootsuki R."/>
            <person name="Yamaguchi H."/>
            <person name="Kawachi M."/>
            <person name="Higashiyama T."/>
            <person name="Nozaki H."/>
        </authorList>
    </citation>
    <scope>NUCLEOTIDE SEQUENCE [LARGE SCALE GENOMIC DNA]</scope>
    <source>
        <strain evidence="2 3">NIES-4479</strain>
    </source>
</reference>
<dbReference type="Gene3D" id="1.20.58.760">
    <property type="entry name" value="Peptidase M41"/>
    <property type="match status" value="1"/>
</dbReference>
<dbReference type="InterPro" id="IPR037219">
    <property type="entry name" value="Peptidase_M41-like"/>
</dbReference>
<evidence type="ECO:0000313" key="2">
    <source>
        <dbReference type="EMBL" id="GLC62753.1"/>
    </source>
</evidence>
<dbReference type="InterPro" id="IPR000642">
    <property type="entry name" value="Peptidase_M41"/>
</dbReference>
<dbReference type="SUPFAM" id="SSF52540">
    <property type="entry name" value="P-loop containing nucleoside triphosphate hydrolases"/>
    <property type="match status" value="1"/>
</dbReference>
<sequence>MTASKSARPGPAPAWLPFARTLLHRLREPTGEALPDAELAAELGLASAPAALTPRTLLTALRLAASLGGQAAVTAALRPGALTLLRGIPAEDIPLLRHGLPALLPGAWRIRELKPDDGAPREHPGATTLHLITAPAPGRGDALQHPLIAGLDSAAPLLILLAAGAALPDARPGRHAVIHEFAPIGADLVWALLEALQRLPRQGAAADRALLRQAFDSGLHLDSTDVLLALRAPTLAELAERLAATHSPAPGDAAAPPTLDSLTGDGPALQAARHLVEDLRLWRAGRLDWSEITRSALFYGPPGTGKSWLAQAMAATAGVSAITGSFGEWQAAGHLGEMLKAMRRTFAEARARAPALLILDELDAVGHRGEAATQHRNYLVQVVNAFLALMDEIARAPGVLVVATCNHIELIDPAVLRPGRFDLRVEVPLPDAATLAGVLRRHLALPEADLAALARHCVGLSLAECDAELRAARGAARRAGVALDAAGLMARLGAGRDPAIDRRVALHECGHALVTTALGRGTVQRLALAGSGGTTRIARRPQAGLIADHTDLLAELMAGRAAERLVLGAVSAGAGGPPDSDLALATRVALDLETRYGLGAEGPLWLGTDSAAPMRDPALRARCRRHLETAEARAAALLAPHRALLEDMAAALVTRRELSDDGLTPWLGRLDLEVAAQPSHSTKSAGAPVMPQATTRRDLIAALPGLALLLSAAGTPSTEPQILPVAPDQPPRAAFRKARRAWHRTWQRYRAQDQRAAACGFDATEPGRAALARMDALLVRIDEIEARLAKTPARTRAELRIKIEVLSLDGALRPEFLDDIIADVERLIPPAP</sequence>
<dbReference type="Gene3D" id="1.10.8.60">
    <property type="match status" value="1"/>
</dbReference>
<accession>A0A9W6C2L5</accession>